<keyword evidence="3" id="KW-1185">Reference proteome</keyword>
<evidence type="ECO:0000313" key="3">
    <source>
        <dbReference type="Proteomes" id="UP000044841"/>
    </source>
</evidence>
<dbReference type="Proteomes" id="UP000044841">
    <property type="component" value="Unassembled WGS sequence"/>
</dbReference>
<keyword evidence="1" id="KW-0732">Signal</keyword>
<feature type="signal peptide" evidence="1">
    <location>
        <begin position="1"/>
        <end position="18"/>
    </location>
</feature>
<dbReference type="EMBL" id="CYGV01001700">
    <property type="protein sequence ID" value="CUA76506.1"/>
    <property type="molecule type" value="Genomic_DNA"/>
</dbReference>
<accession>A0A0K6GDG3</accession>
<dbReference type="AlphaFoldDB" id="A0A0K6GDG3"/>
<evidence type="ECO:0008006" key="4">
    <source>
        <dbReference type="Google" id="ProtNLM"/>
    </source>
</evidence>
<protein>
    <recommendedName>
        <fullName evidence="4">Secreted protein</fullName>
    </recommendedName>
</protein>
<proteinExistence type="predicted"/>
<evidence type="ECO:0000256" key="1">
    <source>
        <dbReference type="SAM" id="SignalP"/>
    </source>
</evidence>
<organism evidence="2 3">
    <name type="scientific">Rhizoctonia solani</name>
    <dbReference type="NCBI Taxonomy" id="456999"/>
    <lineage>
        <taxon>Eukaryota</taxon>
        <taxon>Fungi</taxon>
        <taxon>Dikarya</taxon>
        <taxon>Basidiomycota</taxon>
        <taxon>Agaricomycotina</taxon>
        <taxon>Agaricomycetes</taxon>
        <taxon>Cantharellales</taxon>
        <taxon>Ceratobasidiaceae</taxon>
        <taxon>Rhizoctonia</taxon>
    </lineage>
</organism>
<gene>
    <name evidence="2" type="ORF">RSOLAG22IIIB_06311</name>
</gene>
<evidence type="ECO:0000313" key="2">
    <source>
        <dbReference type="EMBL" id="CUA76506.1"/>
    </source>
</evidence>
<reference evidence="2 3" key="1">
    <citation type="submission" date="2015-07" db="EMBL/GenBank/DDBJ databases">
        <authorList>
            <person name="Noorani M."/>
        </authorList>
    </citation>
    <scope>NUCLEOTIDE SEQUENCE [LARGE SCALE GENOMIC DNA]</scope>
    <source>
        <strain evidence="2">BBA 69670</strain>
    </source>
</reference>
<name>A0A0K6GDG3_9AGAM</name>
<sequence>MLALKISAILVSTYMVAAMSTEPAPATAKCGLLSFQWKGPKGIECLSIGGTLVNASPPDGMKCPKHYYYRPEGYCAPRRPSNDKPDCENEYLKWNETTFTCTAVTTSAPVAAN</sequence>
<feature type="chain" id="PRO_5005503260" description="Secreted protein" evidence="1">
    <location>
        <begin position="19"/>
        <end position="113"/>
    </location>
</feature>